<keyword evidence="3" id="KW-1185">Reference proteome</keyword>
<name>A0ABQ6GAS1_9BACL</name>
<dbReference type="InterPro" id="IPR054229">
    <property type="entry name" value="DUF6954"/>
</dbReference>
<dbReference type="EMBL" id="BSSQ01000010">
    <property type="protein sequence ID" value="GLX67993.1"/>
    <property type="molecule type" value="Genomic_DNA"/>
</dbReference>
<protein>
    <submittedName>
        <fullName evidence="2">Uncharacterized protein</fullName>
    </submittedName>
</protein>
<gene>
    <name evidence="2" type="ORF">MU1_23380</name>
</gene>
<proteinExistence type="predicted"/>
<reference evidence="2 3" key="1">
    <citation type="submission" date="2023-03" db="EMBL/GenBank/DDBJ databases">
        <title>Draft genome sequence of the bacteria which degrade cell wall of Tricholomamatutake.</title>
        <authorList>
            <person name="Konishi Y."/>
            <person name="Fukuta Y."/>
            <person name="Shirasaka N."/>
        </authorList>
    </citation>
    <scope>NUCLEOTIDE SEQUENCE [LARGE SCALE GENOMIC DNA]</scope>
    <source>
        <strain evidence="3">mu1</strain>
    </source>
</reference>
<organism evidence="2 3">
    <name type="scientific">Paenibacillus glycanilyticus</name>
    <dbReference type="NCBI Taxonomy" id="126569"/>
    <lineage>
        <taxon>Bacteria</taxon>
        <taxon>Bacillati</taxon>
        <taxon>Bacillota</taxon>
        <taxon>Bacilli</taxon>
        <taxon>Bacillales</taxon>
        <taxon>Paenibacillaceae</taxon>
        <taxon>Paenibacillus</taxon>
    </lineage>
</organism>
<dbReference type="Proteomes" id="UP001157114">
    <property type="component" value="Unassembled WGS sequence"/>
</dbReference>
<evidence type="ECO:0000313" key="2">
    <source>
        <dbReference type="EMBL" id="GLX67993.1"/>
    </source>
</evidence>
<feature type="transmembrane region" description="Helical" evidence="1">
    <location>
        <begin position="20"/>
        <end position="39"/>
    </location>
</feature>
<keyword evidence="1" id="KW-0472">Membrane</keyword>
<sequence>MFGLGPVLFADGSFTERMVTLGVVILIYLALATLTYFVFRRKGK</sequence>
<dbReference type="Pfam" id="PF22268">
    <property type="entry name" value="DUF6954"/>
    <property type="match status" value="1"/>
</dbReference>
<accession>A0ABQ6GAS1</accession>
<comment type="caution">
    <text evidence="2">The sequence shown here is derived from an EMBL/GenBank/DDBJ whole genome shotgun (WGS) entry which is preliminary data.</text>
</comment>
<keyword evidence="1" id="KW-0812">Transmembrane</keyword>
<evidence type="ECO:0000313" key="3">
    <source>
        <dbReference type="Proteomes" id="UP001157114"/>
    </source>
</evidence>
<keyword evidence="1" id="KW-1133">Transmembrane helix</keyword>
<evidence type="ECO:0000256" key="1">
    <source>
        <dbReference type="SAM" id="Phobius"/>
    </source>
</evidence>